<dbReference type="PANTHER" id="PTHR23048">
    <property type="entry name" value="MYOSIN LIGHT CHAIN 1, 3"/>
    <property type="match status" value="1"/>
</dbReference>
<dbReference type="AlphaFoldDB" id="A0A7S2RNY1"/>
<dbReference type="EMBL" id="HBHK01008729">
    <property type="protein sequence ID" value="CAD9676399.1"/>
    <property type="molecule type" value="Transcribed_RNA"/>
</dbReference>
<accession>A0A7S2RNY1</accession>
<dbReference type="Gene3D" id="1.10.238.10">
    <property type="entry name" value="EF-hand"/>
    <property type="match status" value="2"/>
</dbReference>
<evidence type="ECO:0000256" key="1">
    <source>
        <dbReference type="ARBA" id="ARBA00022737"/>
    </source>
</evidence>
<keyword evidence="1" id="KW-0677">Repeat</keyword>
<proteinExistence type="predicted"/>
<dbReference type="PANTHER" id="PTHR23048:SF0">
    <property type="entry name" value="CALMODULIN LIKE 3"/>
    <property type="match status" value="1"/>
</dbReference>
<dbReference type="SUPFAM" id="SSF47473">
    <property type="entry name" value="EF-hand"/>
    <property type="match status" value="1"/>
</dbReference>
<dbReference type="GO" id="GO:0016460">
    <property type="term" value="C:myosin II complex"/>
    <property type="evidence" value="ECO:0007669"/>
    <property type="project" value="TreeGrafter"/>
</dbReference>
<protein>
    <recommendedName>
        <fullName evidence="3">EF-hand domain-containing protein</fullName>
    </recommendedName>
</protein>
<evidence type="ECO:0000313" key="2">
    <source>
        <dbReference type="EMBL" id="CAD9676399.1"/>
    </source>
</evidence>
<dbReference type="InterPro" id="IPR011992">
    <property type="entry name" value="EF-hand-dom_pair"/>
</dbReference>
<sequence>MAEFKLSRDQIADLQRVFNVVAIDYQNEYYEKTILPSQLRELFAMLGIQPDTDELAGLLADNSLEHADELGFEDFQRIMTDYFLRTDKDEEIMEAFQALRTSESDDPIITSKSILDLFSSMGEENITLEECDRIIQLLGENGSLTWDKFYEHMYGSSYDHK</sequence>
<reference evidence="2" key="1">
    <citation type="submission" date="2021-01" db="EMBL/GenBank/DDBJ databases">
        <authorList>
            <person name="Corre E."/>
            <person name="Pelletier E."/>
            <person name="Niang G."/>
            <person name="Scheremetjew M."/>
            <person name="Finn R."/>
            <person name="Kale V."/>
            <person name="Holt S."/>
            <person name="Cochrane G."/>
            <person name="Meng A."/>
            <person name="Brown T."/>
            <person name="Cohen L."/>
        </authorList>
    </citation>
    <scope>NUCLEOTIDE SEQUENCE</scope>
    <source>
        <strain evidence="2">NY070348D</strain>
    </source>
</reference>
<evidence type="ECO:0008006" key="3">
    <source>
        <dbReference type="Google" id="ProtNLM"/>
    </source>
</evidence>
<dbReference type="InterPro" id="IPR050230">
    <property type="entry name" value="CALM/Myosin/TropC-like"/>
</dbReference>
<name>A0A7S2RNY1_9STRA</name>
<gene>
    <name evidence="2" type="ORF">QSP1433_LOCUS5423</name>
</gene>
<organism evidence="2">
    <name type="scientific">Mucochytrium quahogii</name>
    <dbReference type="NCBI Taxonomy" id="96639"/>
    <lineage>
        <taxon>Eukaryota</taxon>
        <taxon>Sar</taxon>
        <taxon>Stramenopiles</taxon>
        <taxon>Bigyra</taxon>
        <taxon>Labyrinthulomycetes</taxon>
        <taxon>Thraustochytrida</taxon>
        <taxon>Thraustochytriidae</taxon>
        <taxon>Mucochytrium</taxon>
    </lineage>
</organism>